<dbReference type="InterPro" id="IPR007700">
    <property type="entry name" value="DUF668"/>
</dbReference>
<dbReference type="AlphaFoldDB" id="A0A4Y1RE82"/>
<feature type="region of interest" description="Disordered" evidence="1">
    <location>
        <begin position="70"/>
        <end position="100"/>
    </location>
</feature>
<proteinExistence type="predicted"/>
<evidence type="ECO:0000313" key="4">
    <source>
        <dbReference type="EMBL" id="BBH02559.1"/>
    </source>
</evidence>
<feature type="region of interest" description="Disordered" evidence="1">
    <location>
        <begin position="598"/>
        <end position="627"/>
    </location>
</feature>
<reference evidence="4" key="1">
    <citation type="journal article" date="2019" name="Science">
        <title>Mutation of a bHLH transcription factor allowed almond domestication.</title>
        <authorList>
            <person name="Sanchez-Perez R."/>
            <person name="Pavan S."/>
            <person name="Mazzeo R."/>
            <person name="Moldovan C."/>
            <person name="Aiese Cigliano R."/>
            <person name="Del Cueto J."/>
            <person name="Ricciardi F."/>
            <person name="Lotti C."/>
            <person name="Ricciardi L."/>
            <person name="Dicenta F."/>
            <person name="Lopez-Marques R.L."/>
            <person name="Lindberg Moller B."/>
        </authorList>
    </citation>
    <scope>NUCLEOTIDE SEQUENCE</scope>
</reference>
<dbReference type="GO" id="GO:0045927">
    <property type="term" value="P:positive regulation of growth"/>
    <property type="evidence" value="ECO:0007669"/>
    <property type="project" value="InterPro"/>
</dbReference>
<dbReference type="Pfam" id="PF05003">
    <property type="entry name" value="DUF668"/>
    <property type="match status" value="1"/>
</dbReference>
<feature type="domain" description="DUF668" evidence="2">
    <location>
        <begin position="406"/>
        <end position="490"/>
    </location>
</feature>
<dbReference type="PANTHER" id="PTHR31730">
    <property type="entry name" value="OS01G0873900 PROTEIN"/>
    <property type="match status" value="1"/>
</dbReference>
<accession>A0A4Y1RE82</accession>
<sequence>MTGLECFGIVVKSRKKWEGFVRRRRGVRVWRARVWDVNRQFDQNQNLNSRLKTNHVSVTLPPPMDIHLQKKHKEEEEPPPPPPPQQEEKEQQFSEKNDNQNPLFYESDDDFYDGIPRYPTSFSHKSGSVRSKQAAVAKVSEVSSRLGRAGTLGLGKAVQVLDTLGSSMTNLNSGTGFVAAAPAKGNEIAIISFEIANTIVKGSNLMQSLSKRSIRHLKEVVLPSEGVQHLVSKDMDELLRIVAADKREELQIFSGEVVRFGNRCKDPQWHNLDRYFDKISRQLTPQKHLTDDANSIIQQLMTLVQCTAELYHEFHSLDRFEQDYDRKCQEEDNSLSTQRGDLRAELKSQRKVVKTLKKKSLWSKSLEEVIEKLVDIVHFLHLEIHAAFGSADGHKPVEGPMNSYQRLGPAGLSLHYANIVLQIDSLVARSSSMPPNTRDTLYQSLPPNIKSSLRSKLQSFHVKEELTIAEIKAEMEKTLHWLVPVATNTANSGANRKAALQTDVIRIETFHHANKEKTEVCILKLVLWLHHLACKSKSAANNGDMRSPVKSTAGTPLPLANKQSKDLPINVQSSVLTTEDQEMLQDVSKRRRIPGISKSQDFDTVNSSLTEHNRLSKSNSYSPRRGSRKLLPFSRLSSGVPVIDFGIDKEKALDVIDRVDSHR</sequence>
<feature type="region of interest" description="Disordered" evidence="1">
    <location>
        <begin position="539"/>
        <end position="562"/>
    </location>
</feature>
<dbReference type="InterPro" id="IPR045021">
    <property type="entry name" value="PSI1/2/3"/>
</dbReference>
<feature type="compositionally biased region" description="Basic and acidic residues" evidence="1">
    <location>
        <begin position="86"/>
        <end position="98"/>
    </location>
</feature>
<evidence type="ECO:0000259" key="2">
    <source>
        <dbReference type="Pfam" id="PF05003"/>
    </source>
</evidence>
<dbReference type="PANTHER" id="PTHR31730:SF2">
    <property type="entry name" value="PROTEIN PSK SIMULATOR 3"/>
    <property type="match status" value="1"/>
</dbReference>
<dbReference type="Pfam" id="PF11961">
    <property type="entry name" value="DUF3475"/>
    <property type="match status" value="1"/>
</dbReference>
<gene>
    <name evidence="4" type="ORF">Prudu_013168</name>
</gene>
<organism evidence="4">
    <name type="scientific">Prunus dulcis</name>
    <name type="common">Almond</name>
    <name type="synonym">Amygdalus dulcis</name>
    <dbReference type="NCBI Taxonomy" id="3755"/>
    <lineage>
        <taxon>Eukaryota</taxon>
        <taxon>Viridiplantae</taxon>
        <taxon>Streptophyta</taxon>
        <taxon>Embryophyta</taxon>
        <taxon>Tracheophyta</taxon>
        <taxon>Spermatophyta</taxon>
        <taxon>Magnoliopsida</taxon>
        <taxon>eudicotyledons</taxon>
        <taxon>Gunneridae</taxon>
        <taxon>Pentapetalae</taxon>
        <taxon>rosids</taxon>
        <taxon>fabids</taxon>
        <taxon>Rosales</taxon>
        <taxon>Rosaceae</taxon>
        <taxon>Amygdaloideae</taxon>
        <taxon>Amygdaleae</taxon>
        <taxon>Prunus</taxon>
    </lineage>
</organism>
<protein>
    <recommendedName>
        <fullName evidence="5">DUF668 family protein</fullName>
    </recommendedName>
</protein>
<feature type="compositionally biased region" description="Polar residues" evidence="1">
    <location>
        <begin position="598"/>
        <end position="622"/>
    </location>
</feature>
<evidence type="ECO:0000256" key="1">
    <source>
        <dbReference type="SAM" id="MobiDB-lite"/>
    </source>
</evidence>
<feature type="domain" description="DUF3475" evidence="3">
    <location>
        <begin position="190"/>
        <end position="246"/>
    </location>
</feature>
<evidence type="ECO:0008006" key="5">
    <source>
        <dbReference type="Google" id="ProtNLM"/>
    </source>
</evidence>
<evidence type="ECO:0000259" key="3">
    <source>
        <dbReference type="Pfam" id="PF11961"/>
    </source>
</evidence>
<dbReference type="EMBL" id="AP019300">
    <property type="protein sequence ID" value="BBH02559.1"/>
    <property type="molecule type" value="Genomic_DNA"/>
</dbReference>
<dbReference type="InterPro" id="IPR021864">
    <property type="entry name" value="DUF3475"/>
</dbReference>
<name>A0A4Y1RE82_PRUDU</name>